<evidence type="ECO:0008006" key="3">
    <source>
        <dbReference type="Google" id="ProtNLM"/>
    </source>
</evidence>
<dbReference type="Proteomes" id="UP000178622">
    <property type="component" value="Unassembled WGS sequence"/>
</dbReference>
<name>A0A1E8GIX0_9LACT</name>
<accession>A0A1E8GIX0</accession>
<reference evidence="2" key="1">
    <citation type="submission" date="2016-09" db="EMBL/GenBank/DDBJ databases">
        <title>Draft genome sequence of a novel species of the family Streptococcaceae isolated from flowers.</title>
        <authorList>
            <person name="Chuah L.-O."/>
            <person name="Yap K.-P."/>
            <person name="Thong K.L."/>
            <person name="Liong M.T."/>
            <person name="Ahmad R."/>
            <person name="Rusul G."/>
        </authorList>
    </citation>
    <scope>NUCLEOTIDE SEQUENCE [LARGE SCALE GENOMIC DNA]</scope>
    <source>
        <strain evidence="2">DF1</strain>
    </source>
</reference>
<dbReference type="AlphaFoldDB" id="A0A1E8GIX0"/>
<dbReference type="RefSeq" id="WP_070788280.1">
    <property type="nucleotide sequence ID" value="NZ_MKIR01000026.1"/>
</dbReference>
<protein>
    <recommendedName>
        <fullName evidence="3">PepSY domain-containing protein</fullName>
    </recommendedName>
</protein>
<dbReference type="EMBL" id="MKIR01000026">
    <property type="protein sequence ID" value="OFI48179.1"/>
    <property type="molecule type" value="Genomic_DNA"/>
</dbReference>
<gene>
    <name evidence="1" type="ORF">BG261_07815</name>
</gene>
<sequence>MKTSHKLGLGLTATLAIGAGLYALYQSQEAKRQRTLLSYVKEELGNDNIKTSWLMEEPVRDNVFEGGLVVEEDGQLESIEFEVDDDTLEIVETGRKPL</sequence>
<dbReference type="STRING" id="1859473.BG261_07815"/>
<organism evidence="1 2">
    <name type="scientific">Floricoccus tropicus</name>
    <dbReference type="NCBI Taxonomy" id="1859473"/>
    <lineage>
        <taxon>Bacteria</taxon>
        <taxon>Bacillati</taxon>
        <taxon>Bacillota</taxon>
        <taxon>Bacilli</taxon>
        <taxon>Lactobacillales</taxon>
        <taxon>Streptococcaceae</taxon>
        <taxon>Floricoccus</taxon>
    </lineage>
</organism>
<keyword evidence="2" id="KW-1185">Reference proteome</keyword>
<proteinExistence type="predicted"/>
<evidence type="ECO:0000313" key="2">
    <source>
        <dbReference type="Proteomes" id="UP000178622"/>
    </source>
</evidence>
<dbReference type="OrthoDB" id="2243621at2"/>
<evidence type="ECO:0000313" key="1">
    <source>
        <dbReference type="EMBL" id="OFI48179.1"/>
    </source>
</evidence>
<comment type="caution">
    <text evidence="1">The sequence shown here is derived from an EMBL/GenBank/DDBJ whole genome shotgun (WGS) entry which is preliminary data.</text>
</comment>